<evidence type="ECO:0008006" key="3">
    <source>
        <dbReference type="Google" id="ProtNLM"/>
    </source>
</evidence>
<dbReference type="RefSeq" id="WP_013737372.1">
    <property type="nucleotide sequence ID" value="NC_015435.1"/>
</dbReference>
<proteinExistence type="predicted"/>
<protein>
    <recommendedName>
        <fullName evidence="3">GIY-YIG domain-containing protein</fullName>
    </recommendedName>
</protein>
<sequence length="117" mass="13546">MKHVKGYVIIFECNDGVITKGKRRFSIERGTYAYVGSCGVNCSKRISRHLNERVEKRHWHVDYLKDICKPLAAFILDKDEEEIADSFTDEVIGFGASDCNKHKGHLYRAKVDELRRI</sequence>
<dbReference type="PANTHER" id="PTHR37460">
    <property type="entry name" value="ENDONUCLEASE III"/>
    <property type="match status" value="1"/>
</dbReference>
<dbReference type="KEGG" id="mcn:Mcup_0769"/>
<dbReference type="EMBL" id="CP002656">
    <property type="protein sequence ID" value="AEB94874.1"/>
    <property type="molecule type" value="Genomic_DNA"/>
</dbReference>
<dbReference type="Proteomes" id="UP000007812">
    <property type="component" value="Chromosome"/>
</dbReference>
<dbReference type="HOGENOM" id="CLU_115699_2_0_2"/>
<dbReference type="STRING" id="1006006.Mcup_0769"/>
<dbReference type="GeneID" id="10492960"/>
<reference evidence="1 2" key="1">
    <citation type="journal article" date="2011" name="J. Bacteriol.">
        <title>Complete genome sequence of Metallosphaera cuprina, a metal sulfide-oxidizing archaeon from a hot spring.</title>
        <authorList>
            <person name="Liu L.J."/>
            <person name="You X.Y."/>
            <person name="Zheng H."/>
            <person name="Wang S."/>
            <person name="Jiang C.Y."/>
            <person name="Liu S.J."/>
        </authorList>
    </citation>
    <scope>NUCLEOTIDE SEQUENCE [LARGE SCALE GENOMIC DNA]</scope>
    <source>
        <strain evidence="1 2">Ar-4</strain>
    </source>
</reference>
<gene>
    <name evidence="1" type="ordered locus">Mcup_0769</name>
</gene>
<dbReference type="PANTHER" id="PTHR37460:SF1">
    <property type="entry name" value="ENDONUCLEASE III"/>
    <property type="match status" value="1"/>
</dbReference>
<organism evidence="1 2">
    <name type="scientific">Metallosphaera cuprina (strain Ar-4)</name>
    <dbReference type="NCBI Taxonomy" id="1006006"/>
    <lineage>
        <taxon>Archaea</taxon>
        <taxon>Thermoproteota</taxon>
        <taxon>Thermoprotei</taxon>
        <taxon>Sulfolobales</taxon>
        <taxon>Sulfolobaceae</taxon>
        <taxon>Metallosphaera</taxon>
    </lineage>
</organism>
<keyword evidence="2" id="KW-1185">Reference proteome</keyword>
<dbReference type="AlphaFoldDB" id="F4G1Y5"/>
<dbReference type="CDD" id="cd10441">
    <property type="entry name" value="GIY-YIG_COG1833"/>
    <property type="match status" value="1"/>
</dbReference>
<evidence type="ECO:0000313" key="1">
    <source>
        <dbReference type="EMBL" id="AEB94874.1"/>
    </source>
</evidence>
<evidence type="ECO:0000313" key="2">
    <source>
        <dbReference type="Proteomes" id="UP000007812"/>
    </source>
</evidence>
<dbReference type="OrthoDB" id="17296at2157"/>
<accession>F4G1Y5</accession>
<dbReference type="Pfam" id="PF01986">
    <property type="entry name" value="DUF123"/>
    <property type="match status" value="1"/>
</dbReference>
<dbReference type="InterPro" id="IPR002837">
    <property type="entry name" value="DUF123"/>
</dbReference>
<dbReference type="eggNOG" id="arCOG00463">
    <property type="taxonomic scope" value="Archaea"/>
</dbReference>
<name>F4G1Y5_METCR</name>
<dbReference type="PATRIC" id="fig|1006006.8.peg.768"/>